<dbReference type="HOGENOM" id="CLU_051638_9_0_7"/>
<dbReference type="CDD" id="cd03358">
    <property type="entry name" value="LbH_WxcM_N_like"/>
    <property type="match status" value="1"/>
</dbReference>
<evidence type="ECO:0000256" key="3">
    <source>
        <dbReference type="ARBA" id="ARBA00022679"/>
    </source>
</evidence>
<dbReference type="InterPro" id="IPR018357">
    <property type="entry name" value="Hexapep_transf_CS"/>
</dbReference>
<dbReference type="GO" id="GO:0016746">
    <property type="term" value="F:acyltransferase activity"/>
    <property type="evidence" value="ECO:0007669"/>
    <property type="project" value="UniProtKB-KW"/>
</dbReference>
<evidence type="ECO:0000256" key="1">
    <source>
        <dbReference type="ARBA" id="ARBA00007274"/>
    </source>
</evidence>
<name>E1QDU5_DESB2</name>
<dbReference type="STRING" id="644282.Deba_0356"/>
<sequence length="256" mass="27518">MTRIHPTAIVSPEAQLGADVVIGPFCVVYDNVIIGDGSVIEAFCEIGYPTPRADGKPLCIGKGGRIRSHSLFYEGSTFGDNLITGHRVTVREGTTAGENLQIGTLDDIQGSCVIGDFVRFHSNVHIGQLSTIGDFVWIFPYVVLTNDSRPPSEHLVGASIGDYAAIATMSVVLPGVKVGANTLVGAHSLVGKDVPDGMAVSGSPAKIMCEASQLKLKDGTGRQAYPWINHFRRGYPEEVVSRWLDELQARQQQREA</sequence>
<proteinExistence type="inferred from homology"/>
<evidence type="ECO:0000256" key="5">
    <source>
        <dbReference type="ARBA" id="ARBA00022915"/>
    </source>
</evidence>
<organism evidence="8 9">
    <name type="scientific">Desulfarculus baarsii (strain ATCC 33931 / DSM 2075 / LMG 7858 / VKM B-1802 / 2st14)</name>
    <dbReference type="NCBI Taxonomy" id="644282"/>
    <lineage>
        <taxon>Bacteria</taxon>
        <taxon>Pseudomonadati</taxon>
        <taxon>Thermodesulfobacteriota</taxon>
        <taxon>Desulfarculia</taxon>
        <taxon>Desulfarculales</taxon>
        <taxon>Desulfarculaceae</taxon>
        <taxon>Desulfarculus</taxon>
    </lineage>
</organism>
<keyword evidence="9" id="KW-1185">Reference proteome</keyword>
<dbReference type="InterPro" id="IPR011004">
    <property type="entry name" value="Trimer_LpxA-like_sf"/>
</dbReference>
<dbReference type="AlphaFoldDB" id="E1QDU5"/>
<dbReference type="PROSITE" id="PS00101">
    <property type="entry name" value="HEXAPEP_TRANSFERASES"/>
    <property type="match status" value="1"/>
</dbReference>
<dbReference type="Pfam" id="PF00132">
    <property type="entry name" value="Hexapep"/>
    <property type="match status" value="1"/>
</dbReference>
<keyword evidence="2" id="KW-0028">Amino-acid biosynthesis</keyword>
<dbReference type="KEGG" id="dbr:Deba_0356"/>
<dbReference type="GO" id="GO:0009085">
    <property type="term" value="P:lysine biosynthetic process"/>
    <property type="evidence" value="ECO:0007669"/>
    <property type="project" value="UniProtKB-KW"/>
</dbReference>
<evidence type="ECO:0000256" key="4">
    <source>
        <dbReference type="ARBA" id="ARBA00022737"/>
    </source>
</evidence>
<dbReference type="GO" id="GO:0019877">
    <property type="term" value="P:diaminopimelate biosynthetic process"/>
    <property type="evidence" value="ECO:0007669"/>
    <property type="project" value="UniProtKB-KW"/>
</dbReference>
<dbReference type="Proteomes" id="UP000009047">
    <property type="component" value="Chromosome"/>
</dbReference>
<evidence type="ECO:0000313" key="8">
    <source>
        <dbReference type="EMBL" id="ADK83731.1"/>
    </source>
</evidence>
<dbReference type="SUPFAM" id="SSF51161">
    <property type="entry name" value="Trimeric LpxA-like enzymes"/>
    <property type="match status" value="1"/>
</dbReference>
<reference evidence="8 9" key="1">
    <citation type="journal article" date="2010" name="Stand. Genomic Sci.">
        <title>Complete genome sequence of Desulfarculus baarsii type strain (2st14).</title>
        <authorList>
            <person name="Sun H."/>
            <person name="Spring S."/>
            <person name="Lapidus A."/>
            <person name="Davenport K."/>
            <person name="Del Rio T.G."/>
            <person name="Tice H."/>
            <person name="Nolan M."/>
            <person name="Copeland A."/>
            <person name="Cheng J.F."/>
            <person name="Lucas S."/>
            <person name="Tapia R."/>
            <person name="Goodwin L."/>
            <person name="Pitluck S."/>
            <person name="Ivanova N."/>
            <person name="Pagani I."/>
            <person name="Mavromatis K."/>
            <person name="Ovchinnikova G."/>
            <person name="Pati A."/>
            <person name="Chen A."/>
            <person name="Palaniappan K."/>
            <person name="Hauser L."/>
            <person name="Chang Y.J."/>
            <person name="Jeffries C.D."/>
            <person name="Detter J.C."/>
            <person name="Han C."/>
            <person name="Rohde M."/>
            <person name="Brambilla E."/>
            <person name="Goker M."/>
            <person name="Woyke T."/>
            <person name="Bristow J."/>
            <person name="Eisen J.A."/>
            <person name="Markowitz V."/>
            <person name="Hugenholtz P."/>
            <person name="Kyrpides N.C."/>
            <person name="Klenk H.P."/>
            <person name="Land M."/>
        </authorList>
    </citation>
    <scope>NUCLEOTIDE SEQUENCE [LARGE SCALE GENOMIC DNA]</scope>
    <source>
        <strain evidence="9">ATCC 33931 / DSM 2075 / LMG 7858 / VKM B-1802 / 2st14</strain>
    </source>
</reference>
<dbReference type="InterPro" id="IPR001451">
    <property type="entry name" value="Hexapep"/>
</dbReference>
<dbReference type="RefSeq" id="WP_013257187.1">
    <property type="nucleotide sequence ID" value="NC_014365.1"/>
</dbReference>
<comment type="similarity">
    <text evidence="1">Belongs to the transferase hexapeptide repeat family.</text>
</comment>
<dbReference type="Gene3D" id="2.160.10.10">
    <property type="entry name" value="Hexapeptide repeat proteins"/>
    <property type="match status" value="1"/>
</dbReference>
<protein>
    <submittedName>
        <fullName evidence="8">Transferase hexapeptide repeat containing protein</fullName>
    </submittedName>
</protein>
<keyword evidence="3 8" id="KW-0808">Transferase</keyword>
<evidence type="ECO:0000313" key="9">
    <source>
        <dbReference type="Proteomes" id="UP000009047"/>
    </source>
</evidence>
<dbReference type="EMBL" id="CP002085">
    <property type="protein sequence ID" value="ADK83731.1"/>
    <property type="molecule type" value="Genomic_DNA"/>
</dbReference>
<keyword evidence="4" id="KW-0677">Repeat</keyword>
<keyword evidence="7" id="KW-0012">Acyltransferase</keyword>
<evidence type="ECO:0000256" key="6">
    <source>
        <dbReference type="ARBA" id="ARBA00023154"/>
    </source>
</evidence>
<dbReference type="OrthoDB" id="9815592at2"/>
<gene>
    <name evidence="8" type="ordered locus">Deba_0356</name>
</gene>
<dbReference type="eggNOG" id="COG1043">
    <property type="taxonomic scope" value="Bacteria"/>
</dbReference>
<evidence type="ECO:0000256" key="2">
    <source>
        <dbReference type="ARBA" id="ARBA00022605"/>
    </source>
</evidence>
<keyword evidence="5" id="KW-0220">Diaminopimelate biosynthesis</keyword>
<evidence type="ECO:0000256" key="7">
    <source>
        <dbReference type="ARBA" id="ARBA00023315"/>
    </source>
</evidence>
<dbReference type="InterPro" id="IPR050179">
    <property type="entry name" value="Trans_hexapeptide_repeat"/>
</dbReference>
<accession>E1QDU5</accession>
<dbReference type="PANTHER" id="PTHR43300:SF10">
    <property type="entry name" value="2,3,4,5-TETRAHYDROPYRIDINE-2,6-DICARBOXYLATE N-ACETYLTRANSFERASE"/>
    <property type="match status" value="1"/>
</dbReference>
<dbReference type="PANTHER" id="PTHR43300">
    <property type="entry name" value="ACETYLTRANSFERASE"/>
    <property type="match status" value="1"/>
</dbReference>
<keyword evidence="6" id="KW-0457">Lysine biosynthesis</keyword>